<evidence type="ECO:0000313" key="5">
    <source>
        <dbReference type="Proteomes" id="UP000473323"/>
    </source>
</evidence>
<dbReference type="RefSeq" id="WP_129976250.1">
    <property type="nucleotide sequence ID" value="NZ_JACOGH010000010.1"/>
</dbReference>
<dbReference type="EMBL" id="JAKNDE010000012">
    <property type="protein sequence ID" value="MCG5034048.1"/>
    <property type="molecule type" value="Genomic_DNA"/>
</dbReference>
<proteinExistence type="predicted"/>
<keyword evidence="4" id="KW-1185">Reference proteome</keyword>
<dbReference type="Proteomes" id="UP000452293">
    <property type="component" value="Unassembled WGS sequence"/>
</dbReference>
<evidence type="ECO:0000313" key="3">
    <source>
        <dbReference type="EMBL" id="MZL78971.1"/>
    </source>
</evidence>
<protein>
    <submittedName>
        <fullName evidence="2">Uncharacterized protein</fullName>
    </submittedName>
</protein>
<evidence type="ECO:0000313" key="1">
    <source>
        <dbReference type="EMBL" id="MCG5034048.1"/>
    </source>
</evidence>
<dbReference type="Proteomes" id="UP000473323">
    <property type="component" value="Unassembled WGS sequence"/>
</dbReference>
<dbReference type="Proteomes" id="UP001200089">
    <property type="component" value="Unassembled WGS sequence"/>
</dbReference>
<reference evidence="1" key="2">
    <citation type="submission" date="2022-01" db="EMBL/GenBank/DDBJ databases">
        <title>Collection of gut derived symbiotic bacterial strains cultured from healthy donors.</title>
        <authorList>
            <person name="Lin H."/>
            <person name="Kohout C."/>
            <person name="Waligurski E."/>
            <person name="Pamer E.G."/>
        </authorList>
    </citation>
    <scope>NUCLEOTIDE SEQUENCE</scope>
    <source>
        <strain evidence="1">DFI.1.11</strain>
    </source>
</reference>
<reference evidence="4 5" key="1">
    <citation type="journal article" date="2019" name="Nat. Med.">
        <title>A library of human gut bacterial isolates paired with longitudinal multiomics data enables mechanistic microbiome research.</title>
        <authorList>
            <person name="Poyet M."/>
            <person name="Groussin M."/>
            <person name="Gibbons S.M."/>
            <person name="Avila-Pacheco J."/>
            <person name="Jiang X."/>
            <person name="Kearney S.M."/>
            <person name="Perrotta A.R."/>
            <person name="Berdy B."/>
            <person name="Zhao S."/>
            <person name="Lieberman T.D."/>
            <person name="Swanson P.K."/>
            <person name="Smith M."/>
            <person name="Roesemann S."/>
            <person name="Alexander J.E."/>
            <person name="Rich S.A."/>
            <person name="Livny J."/>
            <person name="Vlamakis H."/>
            <person name="Clish C."/>
            <person name="Bullock K."/>
            <person name="Deik A."/>
            <person name="Scott J."/>
            <person name="Pierce K.A."/>
            <person name="Xavier R.J."/>
            <person name="Alm E.J."/>
        </authorList>
    </citation>
    <scope>NUCLEOTIDE SEQUENCE [LARGE SCALE GENOMIC DNA]</scope>
    <source>
        <strain evidence="3 4">BIOML-A1</strain>
        <strain evidence="2 5">BIOML-A4</strain>
    </source>
</reference>
<name>A0A6L8TF77_9FIRM</name>
<gene>
    <name evidence="2" type="ORF">GT694_12570</name>
    <name evidence="3" type="ORF">GT718_16880</name>
    <name evidence="1" type="ORF">L0P48_10630</name>
</gene>
<evidence type="ECO:0000313" key="2">
    <source>
        <dbReference type="EMBL" id="MZL62853.1"/>
    </source>
</evidence>
<organism evidence="2 5">
    <name type="scientific">Blautia massiliensis</name>
    <name type="common">ex Durand et al. 2017</name>
    <dbReference type="NCBI Taxonomy" id="1737424"/>
    <lineage>
        <taxon>Bacteria</taxon>
        <taxon>Bacillati</taxon>
        <taxon>Bacillota</taxon>
        <taxon>Clostridia</taxon>
        <taxon>Lachnospirales</taxon>
        <taxon>Lachnospiraceae</taxon>
        <taxon>Blautia</taxon>
    </lineage>
</organism>
<accession>A0A6L8TF77</accession>
<dbReference type="EMBL" id="WWVT01000020">
    <property type="protein sequence ID" value="MZL62853.1"/>
    <property type="molecule type" value="Genomic_DNA"/>
</dbReference>
<sequence>MAYVKTDLFQEADIGKLNKAFVEFWKQYITTKEEKKEIYFSFVLEVEDDNRVLKSIVRNNSGIMMYKRRYRLGAVYNRYYNRLEILPLYRYSRCKKQYEKMKKDLLDCLGISDVVQA</sequence>
<comment type="caution">
    <text evidence="2">The sequence shown here is derived from an EMBL/GenBank/DDBJ whole genome shotgun (WGS) entry which is preliminary data.</text>
</comment>
<dbReference type="AlphaFoldDB" id="A0A6L8TF77"/>
<evidence type="ECO:0000313" key="4">
    <source>
        <dbReference type="Proteomes" id="UP000452293"/>
    </source>
</evidence>
<dbReference type="EMBL" id="WWVW01000055">
    <property type="protein sequence ID" value="MZL78971.1"/>
    <property type="molecule type" value="Genomic_DNA"/>
</dbReference>